<feature type="transmembrane region" description="Helical" evidence="1">
    <location>
        <begin position="12"/>
        <end position="35"/>
    </location>
</feature>
<protein>
    <submittedName>
        <fullName evidence="2">Uncharacterized protein</fullName>
    </submittedName>
</protein>
<evidence type="ECO:0000313" key="2">
    <source>
        <dbReference type="EMBL" id="MBC1180367.1"/>
    </source>
</evidence>
<dbReference type="EMBL" id="GITU01011664">
    <property type="protein sequence ID" value="MBC1180367.1"/>
    <property type="molecule type" value="Transcribed_RNA"/>
</dbReference>
<proteinExistence type="predicted"/>
<keyword evidence="1" id="KW-0472">Membrane</keyword>
<name>A0A7G3B6X4_LUTLO</name>
<reference evidence="2" key="1">
    <citation type="journal article" date="2020" name="BMC">
        <title>Leishmania infection induces a limited differential gene expression in the sand fly midgut.</title>
        <authorList>
            <person name="Coutinho-Abreu I.V."/>
            <person name="Serafim T.D."/>
            <person name="Meneses C."/>
            <person name="Kamhawi S."/>
            <person name="Oliveira F."/>
            <person name="Valenzuela J.G."/>
        </authorList>
    </citation>
    <scope>NUCLEOTIDE SEQUENCE</scope>
    <source>
        <strain evidence="2">Jacobina</strain>
        <tissue evidence="2">Midgut</tissue>
    </source>
</reference>
<evidence type="ECO:0000256" key="1">
    <source>
        <dbReference type="SAM" id="Phobius"/>
    </source>
</evidence>
<keyword evidence="1" id="KW-1133">Transmembrane helix</keyword>
<accession>A0A7G3B6X4</accession>
<organism evidence="2">
    <name type="scientific">Lutzomyia longipalpis</name>
    <name type="common">Sand fly</name>
    <dbReference type="NCBI Taxonomy" id="7200"/>
    <lineage>
        <taxon>Eukaryota</taxon>
        <taxon>Metazoa</taxon>
        <taxon>Ecdysozoa</taxon>
        <taxon>Arthropoda</taxon>
        <taxon>Hexapoda</taxon>
        <taxon>Insecta</taxon>
        <taxon>Pterygota</taxon>
        <taxon>Neoptera</taxon>
        <taxon>Endopterygota</taxon>
        <taxon>Diptera</taxon>
        <taxon>Nematocera</taxon>
        <taxon>Psychodoidea</taxon>
        <taxon>Psychodidae</taxon>
        <taxon>Lutzomyia</taxon>
        <taxon>Lutzomyia</taxon>
    </lineage>
</organism>
<dbReference type="AlphaFoldDB" id="A0A7G3B6X4"/>
<keyword evidence="1" id="KW-0812">Transmembrane</keyword>
<sequence>MRFFTSTHRQCLSISGLSFSISINSFLTCSFLKILSSFSRFRRSTMNSLKSPSRSRTFSIALKRSSFANRCTKSVKDDFPCRLADSMRARKSSRFCRILLRFSRRSSSARSLTYFSKTCLRSLDVSSKYLGSKTILCNSFSHVLKAETSFSLSISLNDLTRMSSGTRARSREALTSASMAASLPMSPRFRSLLFVPTMVTSSSILTFFVGVSSLSSLESDSERFFGDSAAFCLVSSLAAATLSAPLDTLLASCSGGVDTALSTSARSRRSSGRSHTDVLVEGL</sequence>